<dbReference type="SMART" id="SM00326">
    <property type="entry name" value="SH3"/>
    <property type="match status" value="1"/>
</dbReference>
<comment type="caution">
    <text evidence="13">The sequence shown here is derived from an EMBL/GenBank/DDBJ whole genome shotgun (WGS) entry which is preliminary data.</text>
</comment>
<evidence type="ECO:0000256" key="3">
    <source>
        <dbReference type="ARBA" id="ARBA00022723"/>
    </source>
</evidence>
<dbReference type="AlphaFoldDB" id="A0A8H5BMW8"/>
<protein>
    <recommendedName>
        <fullName evidence="15">RING-type E3 ubiquitin transferase</fullName>
    </recommendedName>
</protein>
<dbReference type="Pfam" id="PF02176">
    <property type="entry name" value="zf-TRAF"/>
    <property type="match status" value="1"/>
</dbReference>
<feature type="compositionally biased region" description="Polar residues" evidence="9">
    <location>
        <begin position="348"/>
        <end position="361"/>
    </location>
</feature>
<dbReference type="GO" id="GO:0008270">
    <property type="term" value="F:zinc ion binding"/>
    <property type="evidence" value="ECO:0007669"/>
    <property type="project" value="UniProtKB-KW"/>
</dbReference>
<evidence type="ECO:0000256" key="5">
    <source>
        <dbReference type="ARBA" id="ARBA00022833"/>
    </source>
</evidence>
<dbReference type="SUPFAM" id="SSF49599">
    <property type="entry name" value="TRAF domain-like"/>
    <property type="match status" value="1"/>
</dbReference>
<sequence length="494" mass="55549">MHTLALASTDMKYVGEPSPHLLCPICLSPFLMPVTASTCFHTFCRTCITEALSHSRQCPVDRRPLNVSELHPANPIIQSLVSELTIECPYRDVGCPRNKVRRDALNAHLEDDCMHTPTKCPIEGCDTTLPLVEMFEHQDMHRMEFQLETDDDNDAPEVHLDVPTPFDLNEDEDYLVVDVNSPTDRRSSLSRLNRNWSVLRRLSRPPSRVASPPAESSPASRVIRRPLPPLPSLSQESSREPSPAREEYPFLVRATSGYDSTDEHELTIQAGDIIRVTGSRPSGWYEGHHIDAVDDSAGPFLVPRVLTEPFPLDEDDVVGANSSPRRRPESEISEVVTPRPRVPERSFSWGSSPTASGSGWRTRSPPPRPLSVEAPSFSSMYTDDPNLAAEQLVDEEEDYVEEPRYHIPLAPLRLRQLSGPAQLLQRAEDVLYYVQASGNHHASREDDFDFQEGDVMAVTDMAGGDMRGYLLDDARRQDHRGRDRIPSDRVVLFY</sequence>
<gene>
    <name evidence="13" type="ORF">D9611_000325</name>
</gene>
<dbReference type="SMART" id="SM00184">
    <property type="entry name" value="RING"/>
    <property type="match status" value="1"/>
</dbReference>
<keyword evidence="14" id="KW-1185">Reference proteome</keyword>
<feature type="compositionally biased region" description="Low complexity" evidence="9">
    <location>
        <begin position="203"/>
        <end position="221"/>
    </location>
</feature>
<keyword evidence="3 8" id="KW-0479">Metal-binding</keyword>
<dbReference type="InterPro" id="IPR001841">
    <property type="entry name" value="Znf_RING"/>
</dbReference>
<dbReference type="Pfam" id="PF13923">
    <property type="entry name" value="zf-C3HC4_2"/>
    <property type="match status" value="1"/>
</dbReference>
<evidence type="ECO:0000256" key="9">
    <source>
        <dbReference type="SAM" id="MobiDB-lite"/>
    </source>
</evidence>
<feature type="zinc finger region" description="TRAF-type" evidence="8">
    <location>
        <begin position="86"/>
        <end position="125"/>
    </location>
</feature>
<dbReference type="Proteomes" id="UP000541558">
    <property type="component" value="Unassembled WGS sequence"/>
</dbReference>
<dbReference type="OrthoDB" id="2929484at2759"/>
<evidence type="ECO:0000256" key="2">
    <source>
        <dbReference type="ARBA" id="ARBA00022443"/>
    </source>
</evidence>
<dbReference type="Pfam" id="PF00018">
    <property type="entry name" value="SH3_1"/>
    <property type="match status" value="1"/>
</dbReference>
<organism evidence="13 14">
    <name type="scientific">Ephemerocybe angulata</name>
    <dbReference type="NCBI Taxonomy" id="980116"/>
    <lineage>
        <taxon>Eukaryota</taxon>
        <taxon>Fungi</taxon>
        <taxon>Dikarya</taxon>
        <taxon>Basidiomycota</taxon>
        <taxon>Agaricomycotina</taxon>
        <taxon>Agaricomycetes</taxon>
        <taxon>Agaricomycetidae</taxon>
        <taxon>Agaricales</taxon>
        <taxon>Agaricineae</taxon>
        <taxon>Psathyrellaceae</taxon>
        <taxon>Ephemerocybe</taxon>
    </lineage>
</organism>
<dbReference type="Gene3D" id="3.30.40.10">
    <property type="entry name" value="Zinc/RING finger domain, C3HC4 (zinc finger)"/>
    <property type="match status" value="2"/>
</dbReference>
<feature type="region of interest" description="Disordered" evidence="9">
    <location>
        <begin position="312"/>
        <end position="382"/>
    </location>
</feature>
<dbReference type="PROSITE" id="PS00518">
    <property type="entry name" value="ZF_RING_1"/>
    <property type="match status" value="1"/>
</dbReference>
<evidence type="ECO:0000256" key="1">
    <source>
        <dbReference type="ARBA" id="ARBA00008649"/>
    </source>
</evidence>
<dbReference type="PANTHER" id="PTHR10131">
    <property type="entry name" value="TNF RECEPTOR ASSOCIATED FACTOR"/>
    <property type="match status" value="1"/>
</dbReference>
<dbReference type="InterPro" id="IPR036028">
    <property type="entry name" value="SH3-like_dom_sf"/>
</dbReference>
<comment type="similarity">
    <text evidence="1">Belongs to the SH3RF family.</text>
</comment>
<evidence type="ECO:0000259" key="11">
    <source>
        <dbReference type="PROSITE" id="PS50089"/>
    </source>
</evidence>
<proteinExistence type="inferred from homology"/>
<evidence type="ECO:0000313" key="13">
    <source>
        <dbReference type="EMBL" id="KAF5326118.1"/>
    </source>
</evidence>
<keyword evidence="4 8" id="KW-0863">Zinc-finger</keyword>
<name>A0A8H5BMW8_9AGAR</name>
<feature type="compositionally biased region" description="Basic and acidic residues" evidence="9">
    <location>
        <begin position="237"/>
        <end position="248"/>
    </location>
</feature>
<dbReference type="SUPFAM" id="SSF50044">
    <property type="entry name" value="SH3-domain"/>
    <property type="match status" value="1"/>
</dbReference>
<reference evidence="13 14" key="1">
    <citation type="journal article" date="2020" name="ISME J.">
        <title>Uncovering the hidden diversity of litter-decomposition mechanisms in mushroom-forming fungi.</title>
        <authorList>
            <person name="Floudas D."/>
            <person name="Bentzer J."/>
            <person name="Ahren D."/>
            <person name="Johansson T."/>
            <person name="Persson P."/>
            <person name="Tunlid A."/>
        </authorList>
    </citation>
    <scope>NUCLEOTIDE SEQUENCE [LARGE SCALE GENOMIC DNA]</scope>
    <source>
        <strain evidence="13 14">CBS 175.51</strain>
    </source>
</reference>
<evidence type="ECO:0000256" key="6">
    <source>
        <dbReference type="ARBA" id="ARBA00022843"/>
    </source>
</evidence>
<dbReference type="EMBL" id="JAACJK010000163">
    <property type="protein sequence ID" value="KAF5326118.1"/>
    <property type="molecule type" value="Genomic_DNA"/>
</dbReference>
<evidence type="ECO:0000256" key="4">
    <source>
        <dbReference type="ARBA" id="ARBA00022771"/>
    </source>
</evidence>
<accession>A0A8H5BMW8</accession>
<evidence type="ECO:0000256" key="7">
    <source>
        <dbReference type="PROSITE-ProRule" id="PRU00192"/>
    </source>
</evidence>
<dbReference type="InterPro" id="IPR001293">
    <property type="entry name" value="Znf_TRAF"/>
</dbReference>
<keyword evidence="2 7" id="KW-0728">SH3 domain</keyword>
<evidence type="ECO:0008006" key="15">
    <source>
        <dbReference type="Google" id="ProtNLM"/>
    </source>
</evidence>
<dbReference type="PROSITE" id="PS50145">
    <property type="entry name" value="ZF_TRAF"/>
    <property type="match status" value="1"/>
</dbReference>
<dbReference type="InterPro" id="IPR013083">
    <property type="entry name" value="Znf_RING/FYVE/PHD"/>
</dbReference>
<evidence type="ECO:0000313" key="14">
    <source>
        <dbReference type="Proteomes" id="UP000541558"/>
    </source>
</evidence>
<dbReference type="InterPro" id="IPR017907">
    <property type="entry name" value="Znf_RING_CS"/>
</dbReference>
<evidence type="ECO:0000256" key="8">
    <source>
        <dbReference type="PROSITE-ProRule" id="PRU00207"/>
    </source>
</evidence>
<dbReference type="Gene3D" id="2.30.30.40">
    <property type="entry name" value="SH3 Domains"/>
    <property type="match status" value="1"/>
</dbReference>
<dbReference type="PANTHER" id="PTHR10131:SF94">
    <property type="entry name" value="TNF RECEPTOR-ASSOCIATED FACTOR 4"/>
    <property type="match status" value="1"/>
</dbReference>
<keyword evidence="5 8" id="KW-0862">Zinc</keyword>
<keyword evidence="6" id="KW-0832">Ubl conjugation</keyword>
<evidence type="ECO:0000259" key="10">
    <source>
        <dbReference type="PROSITE" id="PS50002"/>
    </source>
</evidence>
<dbReference type="InterPro" id="IPR001452">
    <property type="entry name" value="SH3_domain"/>
</dbReference>
<feature type="domain" description="RING-type" evidence="11">
    <location>
        <begin position="23"/>
        <end position="62"/>
    </location>
</feature>
<dbReference type="PROSITE" id="PS50089">
    <property type="entry name" value="ZF_RING_2"/>
    <property type="match status" value="1"/>
</dbReference>
<evidence type="ECO:0000259" key="12">
    <source>
        <dbReference type="PROSITE" id="PS50145"/>
    </source>
</evidence>
<feature type="region of interest" description="Disordered" evidence="9">
    <location>
        <begin position="203"/>
        <end position="248"/>
    </location>
</feature>
<dbReference type="PROSITE" id="PS50002">
    <property type="entry name" value="SH3"/>
    <property type="match status" value="1"/>
</dbReference>
<feature type="domain" description="SH3" evidence="10">
    <location>
        <begin position="247"/>
        <end position="312"/>
    </location>
</feature>
<dbReference type="SUPFAM" id="SSF57850">
    <property type="entry name" value="RING/U-box"/>
    <property type="match status" value="1"/>
</dbReference>
<feature type="domain" description="TRAF-type" evidence="12">
    <location>
        <begin position="86"/>
        <end position="125"/>
    </location>
</feature>